<evidence type="ECO:0008006" key="3">
    <source>
        <dbReference type="Google" id="ProtNLM"/>
    </source>
</evidence>
<organism evidence="1 2">
    <name type="scientific">Micromonospora aurantiaca</name>
    <name type="common">nom. illeg.</name>
    <dbReference type="NCBI Taxonomy" id="47850"/>
    <lineage>
        <taxon>Bacteria</taxon>
        <taxon>Bacillati</taxon>
        <taxon>Actinomycetota</taxon>
        <taxon>Actinomycetes</taxon>
        <taxon>Micromonosporales</taxon>
        <taxon>Micromonosporaceae</taxon>
        <taxon>Micromonospora</taxon>
    </lineage>
</organism>
<dbReference type="RefSeq" id="WP_151013637.1">
    <property type="nucleotide sequence ID" value="NZ_WAAR01000078.1"/>
</dbReference>
<evidence type="ECO:0000313" key="2">
    <source>
        <dbReference type="Proteomes" id="UP000471364"/>
    </source>
</evidence>
<reference evidence="1 2" key="1">
    <citation type="submission" date="2019-09" db="EMBL/GenBank/DDBJ databases">
        <title>High taxonomic diversity of Micromonospora strains isolated from Medicago sativa nodules in different geographical locations.</title>
        <authorList>
            <person name="Martinez-Hidalgo P."/>
            <person name="Flores-Felix J.D."/>
            <person name="Velazquez E."/>
            <person name="Brau L."/>
            <person name="Trujillo M.E."/>
            <person name="Martinez-Molina E."/>
        </authorList>
    </citation>
    <scope>NUCLEOTIDE SEQUENCE [LARGE SCALE GENOMIC DNA]</scope>
    <source>
        <strain evidence="1 2">ALFB5</strain>
    </source>
</reference>
<sequence length="89" mass="10280">MYERADELRRLLNEWDFIAVFDPETNVDEYDCMLSSLLTRLAGGADSNEIREYLDEEIRGHFGMSPEGADTRPMAERLVAWREVGDGEH</sequence>
<accession>A0ABQ6UEJ8</accession>
<proteinExistence type="predicted"/>
<dbReference type="EMBL" id="WAAR01000078">
    <property type="protein sequence ID" value="KAB1110436.1"/>
    <property type="molecule type" value="Genomic_DNA"/>
</dbReference>
<name>A0ABQ6UEJ8_9ACTN</name>
<keyword evidence="2" id="KW-1185">Reference proteome</keyword>
<comment type="caution">
    <text evidence="1">The sequence shown here is derived from an EMBL/GenBank/DDBJ whole genome shotgun (WGS) entry which is preliminary data.</text>
</comment>
<protein>
    <recommendedName>
        <fullName evidence="3">CdiI immunity protein domain-containing protein</fullName>
    </recommendedName>
</protein>
<evidence type="ECO:0000313" key="1">
    <source>
        <dbReference type="EMBL" id="KAB1110436.1"/>
    </source>
</evidence>
<gene>
    <name evidence="1" type="ORF">F6X54_17975</name>
</gene>
<dbReference type="Proteomes" id="UP000471364">
    <property type="component" value="Unassembled WGS sequence"/>
</dbReference>